<evidence type="ECO:0000313" key="5">
    <source>
        <dbReference type="Proteomes" id="UP000682967"/>
    </source>
</evidence>
<dbReference type="InterPro" id="IPR036915">
    <property type="entry name" value="Cyclin-like_sf"/>
</dbReference>
<dbReference type="PANTHER" id="PTHR11618">
    <property type="entry name" value="TRANSCRIPTION INITIATION FACTOR IIB-RELATED"/>
    <property type="match status" value="1"/>
</dbReference>
<accession>A0A8T8KPJ4</accession>
<dbReference type="KEGG" id="hsin:KDQ40_22260"/>
<feature type="domain" description="Transcription factor TFIIB cyclin-like" evidence="3">
    <location>
        <begin position="17"/>
        <end position="90"/>
    </location>
</feature>
<dbReference type="EMBL" id="CP073372">
    <property type="protein sequence ID" value="QUJ74975.1"/>
    <property type="molecule type" value="Genomic_DNA"/>
</dbReference>
<dbReference type="OrthoDB" id="7429at2157"/>
<geneLocation type="plasmid" evidence="4 5">
    <name>pHsi139</name>
</geneLocation>
<dbReference type="InterPro" id="IPR013150">
    <property type="entry name" value="TFIIB_cyclin"/>
</dbReference>
<reference evidence="4" key="1">
    <citation type="submission" date="2021-04" db="EMBL/GenBank/DDBJ databases">
        <title>Complete Genome sequence and Methylome Analysis of the Haloarchaeon Haloarcula sinaiiensis.</title>
        <authorList>
            <person name="Fomenkov A."/>
            <person name="DasSarma P."/>
            <person name="DasSarma S."/>
            <person name="Roberts R.J."/>
        </authorList>
    </citation>
    <scope>NUCLEOTIDE SEQUENCE</scope>
    <source>
        <strain evidence="4">ATCC 33800</strain>
        <plasmid evidence="4">pHsi139</plasmid>
    </source>
</reference>
<dbReference type="AlphaFoldDB" id="A0A8T8KPJ4"/>
<dbReference type="GO" id="GO:0097550">
    <property type="term" value="C:transcription preinitiation complex"/>
    <property type="evidence" value="ECO:0007669"/>
    <property type="project" value="TreeGrafter"/>
</dbReference>
<organism evidence="4 5">
    <name type="scientific">Haloarcula marismortui ATCC 33800</name>
    <dbReference type="NCBI Taxonomy" id="662476"/>
    <lineage>
        <taxon>Archaea</taxon>
        <taxon>Methanobacteriati</taxon>
        <taxon>Methanobacteriota</taxon>
        <taxon>Stenosarchaea group</taxon>
        <taxon>Halobacteria</taxon>
        <taxon>Halobacteriales</taxon>
        <taxon>Haloarculaceae</taxon>
        <taxon>Haloarcula</taxon>
    </lineage>
</organism>
<keyword evidence="1" id="KW-0805">Transcription regulation</keyword>
<evidence type="ECO:0000259" key="3">
    <source>
        <dbReference type="Pfam" id="PF00382"/>
    </source>
</evidence>
<dbReference type="InterPro" id="IPR000812">
    <property type="entry name" value="TFIIB"/>
</dbReference>
<keyword evidence="2" id="KW-0804">Transcription</keyword>
<dbReference type="Gene3D" id="1.10.472.10">
    <property type="entry name" value="Cyclin-like"/>
    <property type="match status" value="2"/>
</dbReference>
<dbReference type="Pfam" id="PF00382">
    <property type="entry name" value="TFIIB"/>
    <property type="match status" value="1"/>
</dbReference>
<protein>
    <recommendedName>
        <fullName evidence="3">Transcription factor TFIIB cyclin-like domain-containing protein</fullName>
    </recommendedName>
</protein>
<proteinExistence type="predicted"/>
<sequence>MCNDTGWTKQLRPREYRLDSALSELRRLGAALNVPTAELESAARLYRIAHKKGHVQGRSVDGFVAACLLVAVRQSSLSLPVSVREIESASPATRDQVRTARGVLTLHLDVEIPPIDPQAFVPQAVSKLSESHRVERCAMRLLTARRSDVDATESISPRTLAAAALHAAFSLVTPKARPTLDEIEAVIDVSPSTISERKSELLQYREVWEASTER</sequence>
<gene>
    <name evidence="4" type="ORF">KDQ40_22260</name>
</gene>
<evidence type="ECO:0000256" key="2">
    <source>
        <dbReference type="ARBA" id="ARBA00023163"/>
    </source>
</evidence>
<dbReference type="Proteomes" id="UP000682967">
    <property type="component" value="Plasmid pHsi139"/>
</dbReference>
<keyword evidence="4" id="KW-0614">Plasmid</keyword>
<dbReference type="GO" id="GO:0017025">
    <property type="term" value="F:TBP-class protein binding"/>
    <property type="evidence" value="ECO:0007669"/>
    <property type="project" value="InterPro"/>
</dbReference>
<evidence type="ECO:0000313" key="4">
    <source>
        <dbReference type="EMBL" id="QUJ74975.1"/>
    </source>
</evidence>
<name>A0A8T8KPJ4_9EURY</name>
<dbReference type="SUPFAM" id="SSF47954">
    <property type="entry name" value="Cyclin-like"/>
    <property type="match status" value="2"/>
</dbReference>
<dbReference type="PANTHER" id="PTHR11618:SF13">
    <property type="entry name" value="TRANSCRIPTION INITIATION FACTOR IIB"/>
    <property type="match status" value="1"/>
</dbReference>
<dbReference type="GO" id="GO:0070897">
    <property type="term" value="P:transcription preinitiation complex assembly"/>
    <property type="evidence" value="ECO:0007669"/>
    <property type="project" value="InterPro"/>
</dbReference>
<evidence type="ECO:0000256" key="1">
    <source>
        <dbReference type="ARBA" id="ARBA00023015"/>
    </source>
</evidence>